<evidence type="ECO:0008006" key="4">
    <source>
        <dbReference type="Google" id="ProtNLM"/>
    </source>
</evidence>
<dbReference type="STRING" id="57577.A0A2K3N725"/>
<dbReference type="PANTHER" id="PTHR33710:SF79">
    <property type="entry name" value="OS06G0205337 PROTEIN"/>
    <property type="match status" value="1"/>
</dbReference>
<evidence type="ECO:0000256" key="1">
    <source>
        <dbReference type="SAM" id="Coils"/>
    </source>
</evidence>
<protein>
    <recommendedName>
        <fullName evidence="4">Endonuclease/exonuclease/phosphatase domain-containing protein</fullName>
    </recommendedName>
</protein>
<reference evidence="2 3" key="1">
    <citation type="journal article" date="2014" name="Am. J. Bot.">
        <title>Genome assembly and annotation for red clover (Trifolium pratense; Fabaceae).</title>
        <authorList>
            <person name="Istvanek J."/>
            <person name="Jaros M."/>
            <person name="Krenek A."/>
            <person name="Repkova J."/>
        </authorList>
    </citation>
    <scope>NUCLEOTIDE SEQUENCE [LARGE SCALE GENOMIC DNA]</scope>
    <source>
        <strain evidence="3">cv. Tatra</strain>
        <tissue evidence="2">Young leaves</tissue>
    </source>
</reference>
<comment type="caution">
    <text evidence="2">The sequence shown here is derived from an EMBL/GenBank/DDBJ whole genome shotgun (WGS) entry which is preliminary data.</text>
</comment>
<evidence type="ECO:0000313" key="3">
    <source>
        <dbReference type="Proteomes" id="UP000236291"/>
    </source>
</evidence>
<dbReference type="Gene3D" id="3.60.10.10">
    <property type="entry name" value="Endonuclease/exonuclease/phosphatase"/>
    <property type="match status" value="1"/>
</dbReference>
<dbReference type="SUPFAM" id="SSF56219">
    <property type="entry name" value="DNase I-like"/>
    <property type="match status" value="1"/>
</dbReference>
<dbReference type="EMBL" id="ASHM01017098">
    <property type="protein sequence ID" value="PNX98830.1"/>
    <property type="molecule type" value="Genomic_DNA"/>
</dbReference>
<dbReference type="AlphaFoldDB" id="A0A2K3N725"/>
<evidence type="ECO:0000313" key="2">
    <source>
        <dbReference type="EMBL" id="PNX98830.1"/>
    </source>
</evidence>
<reference evidence="2 3" key="2">
    <citation type="journal article" date="2017" name="Front. Plant Sci.">
        <title>Gene Classification and Mining of Molecular Markers Useful in Red Clover (Trifolium pratense) Breeding.</title>
        <authorList>
            <person name="Istvanek J."/>
            <person name="Dluhosova J."/>
            <person name="Dluhos P."/>
            <person name="Patkova L."/>
            <person name="Nedelnik J."/>
            <person name="Repkova J."/>
        </authorList>
    </citation>
    <scope>NUCLEOTIDE SEQUENCE [LARGE SCALE GENOMIC DNA]</scope>
    <source>
        <strain evidence="3">cv. Tatra</strain>
        <tissue evidence="2">Young leaves</tissue>
    </source>
</reference>
<sequence length="382" mass="44783">MIVLSWNYRGLSIPNAIPNLRNIAQGHRPDVLFLSETLSKTQKMESIRVMLKYDACLSIDVESRSGGLAVMWRDTVKCRVMNYSRNFVNIIVEDEESGDWRLTCYYGYPERNRKHDVGLTQRTKGYVTITLGIHTLGLKAGGDHVIEERLDRALANTEWLSLFPNAKLINLLTSHSDHSLVLLQCAPVIRQEYRYAFIFENCWLKEEDIDEVVTEGWNRGEGVEITHRLTHCADKLQRWGRRKKKRFKDEIMEQEAEMERSRDKNDAASVAQFKQAQQQHAKTLVQEELFWRQRAKMHWLKEGDLNTRFFHMSANARTRVKKIEKLKNEANEVVTRQKDLCEVAKKYFEDLFHPKGGVQEPVLSHLSILEHRRMTISFWKHL</sequence>
<dbReference type="ExpressionAtlas" id="A0A2K3N725">
    <property type="expression patterns" value="baseline"/>
</dbReference>
<name>A0A2K3N725_TRIPR</name>
<dbReference type="InterPro" id="IPR036691">
    <property type="entry name" value="Endo/exonu/phosph_ase_sf"/>
</dbReference>
<keyword evidence="1" id="KW-0175">Coiled coil</keyword>
<feature type="coiled-coil region" evidence="1">
    <location>
        <begin position="244"/>
        <end position="271"/>
    </location>
</feature>
<dbReference type="PANTHER" id="PTHR33710">
    <property type="entry name" value="BNAC02G09200D PROTEIN"/>
    <property type="match status" value="1"/>
</dbReference>
<gene>
    <name evidence="2" type="ORF">L195_g022088</name>
</gene>
<proteinExistence type="predicted"/>
<accession>A0A2K3N725</accession>
<organism evidence="2 3">
    <name type="scientific">Trifolium pratense</name>
    <name type="common">Red clover</name>
    <dbReference type="NCBI Taxonomy" id="57577"/>
    <lineage>
        <taxon>Eukaryota</taxon>
        <taxon>Viridiplantae</taxon>
        <taxon>Streptophyta</taxon>
        <taxon>Embryophyta</taxon>
        <taxon>Tracheophyta</taxon>
        <taxon>Spermatophyta</taxon>
        <taxon>Magnoliopsida</taxon>
        <taxon>eudicotyledons</taxon>
        <taxon>Gunneridae</taxon>
        <taxon>Pentapetalae</taxon>
        <taxon>rosids</taxon>
        <taxon>fabids</taxon>
        <taxon>Fabales</taxon>
        <taxon>Fabaceae</taxon>
        <taxon>Papilionoideae</taxon>
        <taxon>50 kb inversion clade</taxon>
        <taxon>NPAAA clade</taxon>
        <taxon>Hologalegina</taxon>
        <taxon>IRL clade</taxon>
        <taxon>Trifolieae</taxon>
        <taxon>Trifolium</taxon>
    </lineage>
</organism>
<dbReference type="Proteomes" id="UP000236291">
    <property type="component" value="Unassembled WGS sequence"/>
</dbReference>